<dbReference type="PROSITE" id="PS50056">
    <property type="entry name" value="TYR_PHOSPHATASE_2"/>
    <property type="match status" value="1"/>
</dbReference>
<dbReference type="Gene3D" id="3.90.190.10">
    <property type="entry name" value="Protein tyrosine phosphatase superfamily"/>
    <property type="match status" value="1"/>
</dbReference>
<dbReference type="SUPFAM" id="SSF52799">
    <property type="entry name" value="(Phosphotyrosine protein) phosphatases II"/>
    <property type="match status" value="1"/>
</dbReference>
<reference evidence="3 4" key="1">
    <citation type="journal article" date="2015" name="Nature">
        <title>rRNA introns, odd ribosomes, and small enigmatic genomes across a large radiation of phyla.</title>
        <authorList>
            <person name="Brown C.T."/>
            <person name="Hug L.A."/>
            <person name="Thomas B.C."/>
            <person name="Sharon I."/>
            <person name="Castelle C.J."/>
            <person name="Singh A."/>
            <person name="Wilkins M.J."/>
            <person name="Williams K.H."/>
            <person name="Banfield J.F."/>
        </authorList>
    </citation>
    <scope>NUCLEOTIDE SEQUENCE [LARGE SCALE GENOMIC DNA]</scope>
</reference>
<dbReference type="SMART" id="SM00195">
    <property type="entry name" value="DSPc"/>
    <property type="match status" value="1"/>
</dbReference>
<dbReference type="InterPro" id="IPR020422">
    <property type="entry name" value="TYR_PHOSPHATASE_DUAL_dom"/>
</dbReference>
<dbReference type="AlphaFoldDB" id="A0A0G1Q855"/>
<evidence type="ECO:0000259" key="1">
    <source>
        <dbReference type="PROSITE" id="PS50054"/>
    </source>
</evidence>
<protein>
    <submittedName>
        <fullName evidence="3">Uncharacterized protein</fullName>
    </submittedName>
</protein>
<feature type="domain" description="Tyrosine specific protein phosphatases" evidence="2">
    <location>
        <begin position="77"/>
        <end position="144"/>
    </location>
</feature>
<dbReference type="PANTHER" id="PTHR47216">
    <property type="match status" value="1"/>
</dbReference>
<name>A0A0G1Q855_9BACT</name>
<dbReference type="Proteomes" id="UP000034696">
    <property type="component" value="Unassembled WGS sequence"/>
</dbReference>
<gene>
    <name evidence="3" type="ORF">UX06_C0009G0001</name>
</gene>
<accession>A0A0G1Q855</accession>
<sequence>MQNEHVHKDEVTLNYDYIADGIYVGSNQCCVLGLTAVLKKEGIMADISLEAARLDQPFGVEAYLWLPIKNHTAPTPDQLSLGVRTLQTLVEQRKKVYVHCQNGHGRAPTLVAAYLISKGRGINDAIAFVTEKRPATHLQDVQRTALENFSHSLRNS</sequence>
<dbReference type="PANTHER" id="PTHR47216:SF4">
    <property type="entry name" value="OS01G0859400 PROTEIN"/>
    <property type="match status" value="1"/>
</dbReference>
<feature type="domain" description="Tyrosine-protein phosphatase" evidence="1">
    <location>
        <begin position="14"/>
        <end position="155"/>
    </location>
</feature>
<dbReference type="EMBL" id="LCKT01000009">
    <property type="protein sequence ID" value="KKU04770.1"/>
    <property type="molecule type" value="Genomic_DNA"/>
</dbReference>
<organism evidence="3 4">
    <name type="scientific">Candidatus Giovannonibacteria bacterium GW2011_GWA2_45_21</name>
    <dbReference type="NCBI Taxonomy" id="1618649"/>
    <lineage>
        <taxon>Bacteria</taxon>
        <taxon>Candidatus Giovannoniibacteriota</taxon>
    </lineage>
</organism>
<comment type="caution">
    <text evidence="3">The sequence shown here is derived from an EMBL/GenBank/DDBJ whole genome shotgun (WGS) entry which is preliminary data.</text>
</comment>
<dbReference type="InterPro" id="IPR000340">
    <property type="entry name" value="Dual-sp_phosphatase_cat-dom"/>
</dbReference>
<dbReference type="PROSITE" id="PS50054">
    <property type="entry name" value="TYR_PHOSPHATASE_DUAL"/>
    <property type="match status" value="1"/>
</dbReference>
<evidence type="ECO:0000259" key="2">
    <source>
        <dbReference type="PROSITE" id="PS50056"/>
    </source>
</evidence>
<dbReference type="InterPro" id="IPR029021">
    <property type="entry name" value="Prot-tyrosine_phosphatase-like"/>
</dbReference>
<evidence type="ECO:0000313" key="4">
    <source>
        <dbReference type="Proteomes" id="UP000034696"/>
    </source>
</evidence>
<proteinExistence type="predicted"/>
<dbReference type="InterPro" id="IPR000387">
    <property type="entry name" value="Tyr_Pase_dom"/>
</dbReference>
<evidence type="ECO:0000313" key="3">
    <source>
        <dbReference type="EMBL" id="KKU04770.1"/>
    </source>
</evidence>
<dbReference type="Pfam" id="PF00782">
    <property type="entry name" value="DSPc"/>
    <property type="match status" value="1"/>
</dbReference>